<proteinExistence type="predicted"/>
<keyword evidence="3" id="KW-1185">Reference proteome</keyword>
<gene>
    <name evidence="2" type="ORF">A3Q56_02316</name>
</gene>
<evidence type="ECO:0000313" key="2">
    <source>
        <dbReference type="EMBL" id="OAF69934.1"/>
    </source>
</evidence>
<reference evidence="2 3" key="1">
    <citation type="submission" date="2016-04" db="EMBL/GenBank/DDBJ databases">
        <title>The genome of Intoshia linei affirms orthonectids as highly simplified spiralians.</title>
        <authorList>
            <person name="Mikhailov K.V."/>
            <person name="Slusarev G.S."/>
            <person name="Nikitin M.A."/>
            <person name="Logacheva M.D."/>
            <person name="Penin A."/>
            <person name="Aleoshin V."/>
            <person name="Panchin Y.V."/>
        </authorList>
    </citation>
    <scope>NUCLEOTIDE SEQUENCE [LARGE SCALE GENOMIC DNA]</scope>
    <source>
        <strain evidence="2">Intl2013</strain>
        <tissue evidence="2">Whole animal</tissue>
    </source>
</reference>
<sequence>MSKSKDIYSQTKNHIISLLEKSDYSQRKIADICGVSQSAVSIIKKNMSKSQQSSNLYRKRYGKKKSTNQRTDRVILRTSVENRNSSCAEISRKLQTQNVNVSRYEFRKNEKVGLHELGPSFTMQLRAIQKGSLDSNEEFEWIYKRRKLHSHRRQFYM</sequence>
<comment type="caution">
    <text evidence="2">The sequence shown here is derived from an EMBL/GenBank/DDBJ whole genome shotgun (WGS) entry which is preliminary data.</text>
</comment>
<accession>A0A177B940</accession>
<feature type="compositionally biased region" description="Basic residues" evidence="1">
    <location>
        <begin position="57"/>
        <end position="67"/>
    </location>
</feature>
<dbReference type="GO" id="GO:0003677">
    <property type="term" value="F:DNA binding"/>
    <property type="evidence" value="ECO:0007669"/>
    <property type="project" value="InterPro"/>
</dbReference>
<dbReference type="InterPro" id="IPR010982">
    <property type="entry name" value="Lambda_DNA-bd_dom_sf"/>
</dbReference>
<evidence type="ECO:0000313" key="3">
    <source>
        <dbReference type="Proteomes" id="UP000078046"/>
    </source>
</evidence>
<dbReference type="AlphaFoldDB" id="A0A177B940"/>
<feature type="region of interest" description="Disordered" evidence="1">
    <location>
        <begin position="51"/>
        <end position="70"/>
    </location>
</feature>
<name>A0A177B940_9BILA</name>
<organism evidence="2 3">
    <name type="scientific">Intoshia linei</name>
    <dbReference type="NCBI Taxonomy" id="1819745"/>
    <lineage>
        <taxon>Eukaryota</taxon>
        <taxon>Metazoa</taxon>
        <taxon>Spiralia</taxon>
        <taxon>Lophotrochozoa</taxon>
        <taxon>Mesozoa</taxon>
        <taxon>Orthonectida</taxon>
        <taxon>Rhopaluridae</taxon>
        <taxon>Intoshia</taxon>
    </lineage>
</organism>
<dbReference type="Proteomes" id="UP000078046">
    <property type="component" value="Unassembled WGS sequence"/>
</dbReference>
<evidence type="ECO:0000256" key="1">
    <source>
        <dbReference type="SAM" id="MobiDB-lite"/>
    </source>
</evidence>
<dbReference type="Gene3D" id="1.10.260.40">
    <property type="entry name" value="lambda repressor-like DNA-binding domains"/>
    <property type="match status" value="1"/>
</dbReference>
<protein>
    <submittedName>
        <fullName evidence="2">Uncharacterized protein</fullName>
    </submittedName>
</protein>
<dbReference type="EMBL" id="LWCA01000209">
    <property type="protein sequence ID" value="OAF69934.1"/>
    <property type="molecule type" value="Genomic_DNA"/>
</dbReference>